<dbReference type="InterPro" id="IPR000730">
    <property type="entry name" value="Pr_cel_nuc_antig"/>
</dbReference>
<dbReference type="PRINTS" id="PR00339">
    <property type="entry name" value="PCNACYCLIN"/>
</dbReference>
<evidence type="ECO:0000259" key="3">
    <source>
        <dbReference type="Pfam" id="PF00705"/>
    </source>
</evidence>
<dbReference type="Gene3D" id="3.70.10.10">
    <property type="match status" value="1"/>
</dbReference>
<dbReference type="SUPFAM" id="SSF55979">
    <property type="entry name" value="DNA clamp"/>
    <property type="match status" value="2"/>
</dbReference>
<dbReference type="GO" id="GO:0030337">
    <property type="term" value="F:DNA polymerase processivity factor activity"/>
    <property type="evidence" value="ECO:0007669"/>
    <property type="project" value="InterPro"/>
</dbReference>
<dbReference type="InterPro" id="IPR022648">
    <property type="entry name" value="Pr_cel_nuc_antig_N"/>
</dbReference>
<evidence type="ECO:0008006" key="6">
    <source>
        <dbReference type="Google" id="ProtNLM"/>
    </source>
</evidence>
<comment type="similarity">
    <text evidence="1">Belongs to the PCNA family.</text>
</comment>
<dbReference type="PANTHER" id="PTHR11352:SF0">
    <property type="entry name" value="PROLIFERATING CELL NUCLEAR ANTIGEN"/>
    <property type="match status" value="1"/>
</dbReference>
<feature type="domain" description="Proliferating cell nuclear antigen PCNA C-terminal" evidence="4">
    <location>
        <begin position="134"/>
        <end position="254"/>
    </location>
</feature>
<dbReference type="NCBIfam" id="TIGR00590">
    <property type="entry name" value="pcna"/>
    <property type="match status" value="1"/>
</dbReference>
<evidence type="ECO:0000313" key="5">
    <source>
        <dbReference type="EMBL" id="QHS82207.1"/>
    </source>
</evidence>
<evidence type="ECO:0000259" key="4">
    <source>
        <dbReference type="Pfam" id="PF02747"/>
    </source>
</evidence>
<keyword evidence="2" id="KW-0238">DNA-binding</keyword>
<dbReference type="AlphaFoldDB" id="A0A6C0AQQ0"/>
<dbReference type="Pfam" id="PF02747">
    <property type="entry name" value="PCNA_C"/>
    <property type="match status" value="1"/>
</dbReference>
<dbReference type="EMBL" id="MN740763">
    <property type="protein sequence ID" value="QHS82207.1"/>
    <property type="molecule type" value="Genomic_DNA"/>
</dbReference>
<sequence length="258" mass="29639">MNICISDKKRKECFISLFQVISRCSSIISTTFDTEFIHIQGMDKSHICLFQVKIDKKWFSIYEVKEKINLSFDTNNFYSIISIKSDNHNLVIKTTTSNPDTMAILFQPIGSVKGEFKKSFKMPLTDYDYEELNIPTVDYDAEFTLSSKQISDMFNQLGNFGNDIVFKCTEEEIQLTTTGVTGEMKVDIPIEDLSIYSIVEGGQLDLTYSLAYMNKMCITNKLSTEIDFAISSNYPMKIHYDLEDDSYIDFYIATKISD</sequence>
<accession>A0A6C0AQQ0</accession>
<proteinExistence type="inferred from homology"/>
<reference evidence="5" key="1">
    <citation type="journal article" date="2020" name="Nature">
        <title>Giant virus diversity and host interactions through global metagenomics.</title>
        <authorList>
            <person name="Schulz F."/>
            <person name="Roux S."/>
            <person name="Paez-Espino D."/>
            <person name="Jungbluth S."/>
            <person name="Walsh D.A."/>
            <person name="Denef V.J."/>
            <person name="McMahon K.D."/>
            <person name="Konstantinidis K.T."/>
            <person name="Eloe-Fadrosh E.A."/>
            <person name="Kyrpides N.C."/>
            <person name="Woyke T."/>
        </authorList>
    </citation>
    <scope>NUCLEOTIDE SEQUENCE</scope>
    <source>
        <strain evidence="5">GVMAG-S-1101165-79</strain>
    </source>
</reference>
<dbReference type="GO" id="GO:0006272">
    <property type="term" value="P:leading strand elongation"/>
    <property type="evidence" value="ECO:0007669"/>
    <property type="project" value="TreeGrafter"/>
</dbReference>
<evidence type="ECO:0000256" key="1">
    <source>
        <dbReference type="ARBA" id="ARBA00010462"/>
    </source>
</evidence>
<dbReference type="GO" id="GO:0003677">
    <property type="term" value="F:DNA binding"/>
    <property type="evidence" value="ECO:0007669"/>
    <property type="project" value="UniProtKB-KW"/>
</dbReference>
<dbReference type="InterPro" id="IPR022649">
    <property type="entry name" value="Pr_cel_nuc_antig_C"/>
</dbReference>
<organism evidence="5">
    <name type="scientific">viral metagenome</name>
    <dbReference type="NCBI Taxonomy" id="1070528"/>
    <lineage>
        <taxon>unclassified sequences</taxon>
        <taxon>metagenomes</taxon>
        <taxon>organismal metagenomes</taxon>
    </lineage>
</organism>
<dbReference type="CDD" id="cd00577">
    <property type="entry name" value="PCNA"/>
    <property type="match status" value="1"/>
</dbReference>
<name>A0A6C0AQQ0_9ZZZZ</name>
<protein>
    <recommendedName>
        <fullName evidence="6">Proliferating cell nuclear antigen PCNA N-terminal domain-containing protein</fullName>
    </recommendedName>
</protein>
<feature type="domain" description="Proliferating cell nuclear antigen PCNA N-terminal" evidence="3">
    <location>
        <begin position="31"/>
        <end position="129"/>
    </location>
</feature>
<dbReference type="PANTHER" id="PTHR11352">
    <property type="entry name" value="PROLIFERATING CELL NUCLEAR ANTIGEN"/>
    <property type="match status" value="1"/>
</dbReference>
<dbReference type="GO" id="GO:0006275">
    <property type="term" value="P:regulation of DNA replication"/>
    <property type="evidence" value="ECO:0007669"/>
    <property type="project" value="InterPro"/>
</dbReference>
<dbReference type="Pfam" id="PF00705">
    <property type="entry name" value="PCNA_N"/>
    <property type="match status" value="1"/>
</dbReference>
<dbReference type="InterPro" id="IPR046938">
    <property type="entry name" value="DNA_clamp_sf"/>
</dbReference>
<evidence type="ECO:0000256" key="2">
    <source>
        <dbReference type="ARBA" id="ARBA00023125"/>
    </source>
</evidence>